<dbReference type="Gene3D" id="3.40.50.1000">
    <property type="entry name" value="HAD superfamily/HAD-like"/>
    <property type="match status" value="1"/>
</dbReference>
<evidence type="ECO:0000313" key="15">
    <source>
        <dbReference type="Proteomes" id="UP000184339"/>
    </source>
</evidence>
<feature type="transmembrane region" description="Helical" evidence="12">
    <location>
        <begin position="99"/>
        <end position="119"/>
    </location>
</feature>
<dbReference type="InterPro" id="IPR027256">
    <property type="entry name" value="P-typ_ATPase_IB"/>
</dbReference>
<evidence type="ECO:0000256" key="1">
    <source>
        <dbReference type="ARBA" id="ARBA00004127"/>
    </source>
</evidence>
<evidence type="ECO:0000313" key="14">
    <source>
        <dbReference type="EMBL" id="SHM39346.1"/>
    </source>
</evidence>
<dbReference type="AlphaFoldDB" id="A0A1M7IEU4"/>
<dbReference type="InterPro" id="IPR036412">
    <property type="entry name" value="HAD-like_sf"/>
</dbReference>
<dbReference type="SFLD" id="SFLDG00002">
    <property type="entry name" value="C1.7:_P-type_atpase_like"/>
    <property type="match status" value="1"/>
</dbReference>
<comment type="catalytic activity">
    <reaction evidence="11">
        <text>Cu(2+)(in) + ATP + H2O = Cu(2+)(out) + ADP + phosphate + H(+)</text>
        <dbReference type="Rhea" id="RHEA:10376"/>
        <dbReference type="ChEBI" id="CHEBI:15377"/>
        <dbReference type="ChEBI" id="CHEBI:15378"/>
        <dbReference type="ChEBI" id="CHEBI:29036"/>
        <dbReference type="ChEBI" id="CHEBI:30616"/>
        <dbReference type="ChEBI" id="CHEBI:43474"/>
        <dbReference type="ChEBI" id="CHEBI:456216"/>
        <dbReference type="EC" id="7.2.2.9"/>
    </reaction>
</comment>
<evidence type="ECO:0000256" key="8">
    <source>
        <dbReference type="ARBA" id="ARBA00022989"/>
    </source>
</evidence>
<reference evidence="15" key="1">
    <citation type="submission" date="2016-11" db="EMBL/GenBank/DDBJ databases">
        <authorList>
            <person name="Varghese N."/>
            <person name="Submissions S."/>
        </authorList>
    </citation>
    <scope>NUCLEOTIDE SEQUENCE [LARGE SCALE GENOMIC DNA]</scope>
    <source>
        <strain evidence="15">Sac-22</strain>
    </source>
</reference>
<evidence type="ECO:0000256" key="5">
    <source>
        <dbReference type="ARBA" id="ARBA00022741"/>
    </source>
</evidence>
<dbReference type="GO" id="GO:0012505">
    <property type="term" value="C:endomembrane system"/>
    <property type="evidence" value="ECO:0007669"/>
    <property type="project" value="UniProtKB-SubCell"/>
</dbReference>
<dbReference type="RefSeq" id="WP_229255588.1">
    <property type="nucleotide sequence ID" value="NZ_FRCX01000001.1"/>
</dbReference>
<dbReference type="InterPro" id="IPR036163">
    <property type="entry name" value="HMA_dom_sf"/>
</dbReference>
<feature type="domain" description="HMA" evidence="13">
    <location>
        <begin position="2"/>
        <end position="67"/>
    </location>
</feature>
<keyword evidence="15" id="KW-1185">Reference proteome</keyword>
<dbReference type="Proteomes" id="UP000184339">
    <property type="component" value="Unassembled WGS sequence"/>
</dbReference>
<dbReference type="InterPro" id="IPR023299">
    <property type="entry name" value="ATPase_P-typ_cyto_dom_N"/>
</dbReference>
<protein>
    <recommendedName>
        <fullName evidence="10">P-type Cu(2+) transporter</fullName>
        <ecNumber evidence="10">7.2.2.9</ecNumber>
    </recommendedName>
</protein>
<dbReference type="InterPro" id="IPR059000">
    <property type="entry name" value="ATPase_P-type_domA"/>
</dbReference>
<evidence type="ECO:0000256" key="12">
    <source>
        <dbReference type="RuleBase" id="RU362081"/>
    </source>
</evidence>
<evidence type="ECO:0000256" key="6">
    <source>
        <dbReference type="ARBA" id="ARBA00022840"/>
    </source>
</evidence>
<dbReference type="CDD" id="cd00371">
    <property type="entry name" value="HMA"/>
    <property type="match status" value="1"/>
</dbReference>
<keyword evidence="7" id="KW-1278">Translocase</keyword>
<dbReference type="Pfam" id="PF00403">
    <property type="entry name" value="HMA"/>
    <property type="match status" value="1"/>
</dbReference>
<feature type="transmembrane region" description="Helical" evidence="12">
    <location>
        <begin position="161"/>
        <end position="183"/>
    </location>
</feature>
<dbReference type="SUPFAM" id="SSF56784">
    <property type="entry name" value="HAD-like"/>
    <property type="match status" value="1"/>
</dbReference>
<dbReference type="GO" id="GO:0005524">
    <property type="term" value="F:ATP binding"/>
    <property type="evidence" value="ECO:0007669"/>
    <property type="project" value="UniProtKB-UniRule"/>
</dbReference>
<evidence type="ECO:0000256" key="7">
    <source>
        <dbReference type="ARBA" id="ARBA00022967"/>
    </source>
</evidence>
<evidence type="ECO:0000256" key="11">
    <source>
        <dbReference type="ARBA" id="ARBA00047424"/>
    </source>
</evidence>
<dbReference type="InterPro" id="IPR001757">
    <property type="entry name" value="P_typ_ATPase"/>
</dbReference>
<dbReference type="SUPFAM" id="SSF81665">
    <property type="entry name" value="Calcium ATPase, transmembrane domain M"/>
    <property type="match status" value="1"/>
</dbReference>
<dbReference type="PROSITE" id="PS50846">
    <property type="entry name" value="HMA_2"/>
    <property type="match status" value="1"/>
</dbReference>
<dbReference type="PRINTS" id="PR00119">
    <property type="entry name" value="CATATPASE"/>
</dbReference>
<evidence type="ECO:0000256" key="10">
    <source>
        <dbReference type="ARBA" id="ARBA00038904"/>
    </source>
</evidence>
<dbReference type="SUPFAM" id="SSF55008">
    <property type="entry name" value="HMA, heavy metal-associated domain"/>
    <property type="match status" value="1"/>
</dbReference>
<dbReference type="InterPro" id="IPR008250">
    <property type="entry name" value="ATPase_P-typ_transduc_dom_A_sf"/>
</dbReference>
<organism evidence="14 15">
    <name type="scientific">Duganella sacchari</name>
    <dbReference type="NCBI Taxonomy" id="551987"/>
    <lineage>
        <taxon>Bacteria</taxon>
        <taxon>Pseudomonadati</taxon>
        <taxon>Pseudomonadota</taxon>
        <taxon>Betaproteobacteria</taxon>
        <taxon>Burkholderiales</taxon>
        <taxon>Oxalobacteraceae</taxon>
        <taxon>Telluria group</taxon>
        <taxon>Duganella</taxon>
    </lineage>
</organism>
<dbReference type="PROSITE" id="PS00154">
    <property type="entry name" value="ATPASE_E1_E2"/>
    <property type="match status" value="1"/>
</dbReference>
<dbReference type="SUPFAM" id="SSF81653">
    <property type="entry name" value="Calcium ATPase, transduction domain A"/>
    <property type="match status" value="1"/>
</dbReference>
<dbReference type="FunFam" id="3.30.70.100:FF:000005">
    <property type="entry name" value="Copper-exporting P-type ATPase A"/>
    <property type="match status" value="1"/>
</dbReference>
<dbReference type="STRING" id="551987.SAMN05192549_101479"/>
<feature type="transmembrane region" description="Helical" evidence="12">
    <location>
        <begin position="712"/>
        <end position="729"/>
    </location>
</feature>
<dbReference type="PROSITE" id="PS01047">
    <property type="entry name" value="HMA_1"/>
    <property type="match status" value="1"/>
</dbReference>
<dbReference type="InterPro" id="IPR044492">
    <property type="entry name" value="P_typ_ATPase_HD_dom"/>
</dbReference>
<dbReference type="SFLD" id="SFLDS00003">
    <property type="entry name" value="Haloacid_Dehalogenase"/>
    <property type="match status" value="1"/>
</dbReference>
<feature type="transmembrane region" description="Helical" evidence="12">
    <location>
        <begin position="687"/>
        <end position="706"/>
    </location>
</feature>
<feature type="transmembrane region" description="Helical" evidence="12">
    <location>
        <begin position="372"/>
        <end position="396"/>
    </location>
</feature>
<dbReference type="FunFam" id="2.70.150.10:FF:000002">
    <property type="entry name" value="Copper-transporting ATPase 1, putative"/>
    <property type="match status" value="1"/>
</dbReference>
<keyword evidence="3 12" id="KW-0812">Transmembrane</keyword>
<dbReference type="GO" id="GO:0005507">
    <property type="term" value="F:copper ion binding"/>
    <property type="evidence" value="ECO:0007669"/>
    <property type="project" value="TreeGrafter"/>
</dbReference>
<dbReference type="NCBIfam" id="TIGR01494">
    <property type="entry name" value="ATPase_P-type"/>
    <property type="match status" value="1"/>
</dbReference>
<feature type="transmembrane region" description="Helical" evidence="12">
    <location>
        <begin position="189"/>
        <end position="209"/>
    </location>
</feature>
<dbReference type="PANTHER" id="PTHR43520:SF8">
    <property type="entry name" value="P-TYPE CU(+) TRANSPORTER"/>
    <property type="match status" value="1"/>
</dbReference>
<name>A0A1M7IEU4_9BURK</name>
<keyword evidence="6 12" id="KW-0067">ATP-binding</keyword>
<dbReference type="NCBIfam" id="TIGR01511">
    <property type="entry name" value="ATPase-IB1_Cu"/>
    <property type="match status" value="1"/>
</dbReference>
<keyword evidence="5 12" id="KW-0547">Nucleotide-binding</keyword>
<dbReference type="SFLD" id="SFLDF00027">
    <property type="entry name" value="p-type_atpase"/>
    <property type="match status" value="1"/>
</dbReference>
<feature type="transmembrane region" description="Helical" evidence="12">
    <location>
        <begin position="343"/>
        <end position="366"/>
    </location>
</feature>
<dbReference type="NCBIfam" id="TIGR01525">
    <property type="entry name" value="ATPase-IB_hvy"/>
    <property type="match status" value="1"/>
</dbReference>
<evidence type="ECO:0000256" key="9">
    <source>
        <dbReference type="ARBA" id="ARBA00023136"/>
    </source>
</evidence>
<accession>A0A1M7IEU4</accession>
<proteinExistence type="inferred from homology"/>
<evidence type="ECO:0000259" key="13">
    <source>
        <dbReference type="PROSITE" id="PS50846"/>
    </source>
</evidence>
<dbReference type="InterPro" id="IPR018303">
    <property type="entry name" value="ATPase_P-typ_P_site"/>
</dbReference>
<dbReference type="GO" id="GO:0005886">
    <property type="term" value="C:plasma membrane"/>
    <property type="evidence" value="ECO:0007669"/>
    <property type="project" value="UniProtKB-SubCell"/>
</dbReference>
<evidence type="ECO:0000256" key="3">
    <source>
        <dbReference type="ARBA" id="ARBA00022692"/>
    </source>
</evidence>
<dbReference type="EMBL" id="FRCX01000001">
    <property type="protein sequence ID" value="SHM39346.1"/>
    <property type="molecule type" value="Genomic_DNA"/>
</dbReference>
<dbReference type="Pfam" id="PF00702">
    <property type="entry name" value="Hydrolase"/>
    <property type="match status" value="1"/>
</dbReference>
<dbReference type="GO" id="GO:0043682">
    <property type="term" value="F:P-type divalent copper transporter activity"/>
    <property type="evidence" value="ECO:0007669"/>
    <property type="project" value="UniProtKB-EC"/>
</dbReference>
<feature type="transmembrane region" description="Helical" evidence="12">
    <location>
        <begin position="131"/>
        <end position="149"/>
    </location>
</feature>
<dbReference type="Gene3D" id="2.70.150.10">
    <property type="entry name" value="Calcium-transporting ATPase, cytoplasmic transduction domain A"/>
    <property type="match status" value="1"/>
</dbReference>
<dbReference type="EC" id="7.2.2.9" evidence="10"/>
<sequence length="738" mass="76568">MNQQAIKIDGMSCASCVGRVERVLAAVPGVDKVSVNLATEMARVESAQPLDFSVLKQAVDKAGYEASLPADAAPATAADADAQTPAAALSAHRRYAPTGGLAVVLAALFSLPLVLPMVLEMAGIEWMLDGRIQWLLATPVQFWLGARFYRAGWLAARARSGNMDLLVALGTSAAYGLSIYQLLAGGDMPHLYFEASAVVITLVLLGKWLEARAKRQTAAAIRALQTLRPESARVRRGGQDVDVAIHEVRVDDIIVVRPGERIAADGVVMEGASHVDEALITGESLPVARHAGERVTGGAINGEGLLLVRVSAIGAESTLSRIIRLVEDAQAAKAPVQHLVDRVSAVFVPVVLVLALLTFAGWWLYVGDAGQAIINAVAVLVIACPCALGLATPAAIMAGTGVAARHGILIKDAEALELAHRITTVAFDKTGTLTEGRPSLAVLAPAPGVDETRLLSLAAAVQRGSEHALARAVQQAAEARAVPAPVATGISALPGRGVAATVDGVQLILGSTRLMREQAISLQALSARAEELERQGHTVSWLAAPGADGLLGLLAFGDRIKPQAQAAVQALHAMQIQTILLTGDNQGSADAVGKQLGVKRVIANMLPADKAATIGTLKTDGATIAMVGDGINDAPALAAADVGIAMSSGTDVAMHAAGITLMRGDPALVAAAISISRRSYSKIRQNLFWAFIYNLIGIPLAAFGLLNPMVAGGAMALSSVSVISNALLLRRWKPENQA</sequence>
<keyword evidence="8 12" id="KW-1133">Transmembrane helix</keyword>
<dbReference type="InterPro" id="IPR017969">
    <property type="entry name" value="Heavy-metal-associated_CS"/>
</dbReference>
<dbReference type="GO" id="GO:0016887">
    <property type="term" value="F:ATP hydrolysis activity"/>
    <property type="evidence" value="ECO:0007669"/>
    <property type="project" value="InterPro"/>
</dbReference>
<dbReference type="Gene3D" id="3.30.70.100">
    <property type="match status" value="1"/>
</dbReference>
<dbReference type="PROSITE" id="PS01229">
    <property type="entry name" value="COF_2"/>
    <property type="match status" value="1"/>
</dbReference>
<evidence type="ECO:0000256" key="4">
    <source>
        <dbReference type="ARBA" id="ARBA00022723"/>
    </source>
</evidence>
<comment type="similarity">
    <text evidence="2 12">Belongs to the cation transport ATPase (P-type) (TC 3.A.3) family. Type IB subfamily.</text>
</comment>
<keyword evidence="9 12" id="KW-0472">Membrane</keyword>
<dbReference type="CDD" id="cd02094">
    <property type="entry name" value="P-type_ATPase_Cu-like"/>
    <property type="match status" value="1"/>
</dbReference>
<evidence type="ECO:0000256" key="2">
    <source>
        <dbReference type="ARBA" id="ARBA00006024"/>
    </source>
</evidence>
<dbReference type="Gene3D" id="3.40.1110.10">
    <property type="entry name" value="Calcium-transporting ATPase, cytoplasmic domain N"/>
    <property type="match status" value="1"/>
</dbReference>
<dbReference type="PRINTS" id="PR00943">
    <property type="entry name" value="CUATPASE"/>
</dbReference>
<keyword evidence="12" id="KW-1003">Cell membrane</keyword>
<dbReference type="InterPro" id="IPR006121">
    <property type="entry name" value="HMA_dom"/>
</dbReference>
<dbReference type="InterPro" id="IPR023214">
    <property type="entry name" value="HAD_sf"/>
</dbReference>
<dbReference type="PANTHER" id="PTHR43520">
    <property type="entry name" value="ATP7, ISOFORM B"/>
    <property type="match status" value="1"/>
</dbReference>
<comment type="subcellular location">
    <subcellularLocation>
        <location evidence="12">Cell membrane</location>
    </subcellularLocation>
    <subcellularLocation>
        <location evidence="1">Endomembrane system</location>
        <topology evidence="1">Multi-pass membrane protein</topology>
    </subcellularLocation>
</comment>
<keyword evidence="4 12" id="KW-0479">Metal-binding</keyword>
<dbReference type="Pfam" id="PF00122">
    <property type="entry name" value="E1-E2_ATPase"/>
    <property type="match status" value="1"/>
</dbReference>
<dbReference type="InterPro" id="IPR023298">
    <property type="entry name" value="ATPase_P-typ_TM_dom_sf"/>
</dbReference>
<gene>
    <name evidence="14" type="ORF">SAMN05192549_101479</name>
</gene>
<dbReference type="GO" id="GO:0055070">
    <property type="term" value="P:copper ion homeostasis"/>
    <property type="evidence" value="ECO:0007669"/>
    <property type="project" value="TreeGrafter"/>
</dbReference>